<evidence type="ECO:0000256" key="3">
    <source>
        <dbReference type="PROSITE-ProRule" id="PRU00479"/>
    </source>
</evidence>
<sequence length="105" mass="12145">MNFLNFSLEFLFQRTMFKEKIYTLLGTGRGQPCVFPFENEGNWFIGCTVKGHQSWCATTLNHSRLQQWGYCTSAGEDFSCCAVFISDDYELMRAFAKIHKSHGHE</sequence>
<dbReference type="Ensembl" id="ENSEBUT00000023762.1">
    <property type="protein sequence ID" value="ENSEBUP00000023186.1"/>
    <property type="gene ID" value="ENSEBUG00000014285.1"/>
</dbReference>
<evidence type="ECO:0000256" key="1">
    <source>
        <dbReference type="ARBA" id="ARBA00022737"/>
    </source>
</evidence>
<dbReference type="InterPro" id="IPR013806">
    <property type="entry name" value="Kringle-like"/>
</dbReference>
<reference evidence="5" key="1">
    <citation type="submission" date="2025-08" db="UniProtKB">
        <authorList>
            <consortium name="Ensembl"/>
        </authorList>
    </citation>
    <scope>IDENTIFICATION</scope>
</reference>
<dbReference type="SUPFAM" id="SSF57440">
    <property type="entry name" value="Kringle-like"/>
    <property type="match status" value="1"/>
</dbReference>
<dbReference type="Gene3D" id="2.10.10.10">
    <property type="entry name" value="Fibronectin, type II, collagen-binding"/>
    <property type="match status" value="1"/>
</dbReference>
<dbReference type="CDD" id="cd00062">
    <property type="entry name" value="FN2"/>
    <property type="match status" value="1"/>
</dbReference>
<keyword evidence="2" id="KW-1015">Disulfide bond</keyword>
<keyword evidence="6" id="KW-1185">Reference proteome</keyword>
<reference evidence="5" key="2">
    <citation type="submission" date="2025-09" db="UniProtKB">
        <authorList>
            <consortium name="Ensembl"/>
        </authorList>
    </citation>
    <scope>IDENTIFICATION</scope>
</reference>
<organism evidence="5 6">
    <name type="scientific">Eptatretus burgeri</name>
    <name type="common">Inshore hagfish</name>
    <dbReference type="NCBI Taxonomy" id="7764"/>
    <lineage>
        <taxon>Eukaryota</taxon>
        <taxon>Metazoa</taxon>
        <taxon>Chordata</taxon>
        <taxon>Craniata</taxon>
        <taxon>Vertebrata</taxon>
        <taxon>Cyclostomata</taxon>
        <taxon>Myxini</taxon>
        <taxon>Myxiniformes</taxon>
        <taxon>Myxinidae</taxon>
        <taxon>Eptatretinae</taxon>
        <taxon>Eptatretus</taxon>
    </lineage>
</organism>
<evidence type="ECO:0000313" key="6">
    <source>
        <dbReference type="Proteomes" id="UP000694388"/>
    </source>
</evidence>
<feature type="domain" description="Fibronectin type-II" evidence="4">
    <location>
        <begin position="28"/>
        <end position="73"/>
    </location>
</feature>
<keyword evidence="1" id="KW-0677">Repeat</keyword>
<dbReference type="OMA" id="FENEGNW"/>
<proteinExistence type="predicted"/>
<evidence type="ECO:0000256" key="2">
    <source>
        <dbReference type="ARBA" id="ARBA00023157"/>
    </source>
</evidence>
<dbReference type="AlphaFoldDB" id="A0A8C4QZZ7"/>
<accession>A0A8C4QZZ7</accession>
<dbReference type="SMART" id="SM00059">
    <property type="entry name" value="FN2"/>
    <property type="match status" value="1"/>
</dbReference>
<dbReference type="Proteomes" id="UP000694388">
    <property type="component" value="Unplaced"/>
</dbReference>
<comment type="caution">
    <text evidence="3">Lacks conserved residue(s) required for the propagation of feature annotation.</text>
</comment>
<dbReference type="InterPro" id="IPR000562">
    <property type="entry name" value="FN_type2_dom"/>
</dbReference>
<dbReference type="Pfam" id="PF00040">
    <property type="entry name" value="fn2"/>
    <property type="match status" value="1"/>
</dbReference>
<name>A0A8C4QZZ7_EPTBU</name>
<dbReference type="PRINTS" id="PR00013">
    <property type="entry name" value="FNTYPEII"/>
</dbReference>
<protein>
    <recommendedName>
        <fullName evidence="4">Fibronectin type-II domain-containing protein</fullName>
    </recommendedName>
</protein>
<dbReference type="PROSITE" id="PS51092">
    <property type="entry name" value="FN2_2"/>
    <property type="match status" value="1"/>
</dbReference>
<evidence type="ECO:0000313" key="5">
    <source>
        <dbReference type="Ensembl" id="ENSEBUP00000023186.1"/>
    </source>
</evidence>
<dbReference type="InterPro" id="IPR036943">
    <property type="entry name" value="FN_type2_sf"/>
</dbReference>
<evidence type="ECO:0000259" key="4">
    <source>
        <dbReference type="PROSITE" id="PS51092"/>
    </source>
</evidence>